<dbReference type="Proteomes" id="UP001187531">
    <property type="component" value="Unassembled WGS sequence"/>
</dbReference>
<comment type="caution">
    <text evidence="1">The sequence shown here is derived from an EMBL/GenBank/DDBJ whole genome shotgun (WGS) entry which is preliminary data.</text>
</comment>
<evidence type="ECO:0000313" key="2">
    <source>
        <dbReference type="Proteomes" id="UP001187531"/>
    </source>
</evidence>
<protein>
    <submittedName>
        <fullName evidence="1">Uncharacterized protein</fullName>
    </submittedName>
</protein>
<accession>A0AA88IGV3</accession>
<dbReference type="EMBL" id="JAVRJZ010000001">
    <property type="protein sequence ID" value="KAK2727029.1"/>
    <property type="molecule type" value="Genomic_DNA"/>
</dbReference>
<name>A0AA88IGV3_ARTSF</name>
<proteinExistence type="predicted"/>
<reference evidence="1" key="1">
    <citation type="submission" date="2023-07" db="EMBL/GenBank/DDBJ databases">
        <title>Chromosome-level genome assembly of Artemia franciscana.</title>
        <authorList>
            <person name="Jo E."/>
        </authorList>
    </citation>
    <scope>NUCLEOTIDE SEQUENCE</scope>
    <source>
        <tissue evidence="1">Whole body</tissue>
    </source>
</reference>
<organism evidence="1 2">
    <name type="scientific">Artemia franciscana</name>
    <name type="common">Brine shrimp</name>
    <name type="synonym">Artemia sanfranciscana</name>
    <dbReference type="NCBI Taxonomy" id="6661"/>
    <lineage>
        <taxon>Eukaryota</taxon>
        <taxon>Metazoa</taxon>
        <taxon>Ecdysozoa</taxon>
        <taxon>Arthropoda</taxon>
        <taxon>Crustacea</taxon>
        <taxon>Branchiopoda</taxon>
        <taxon>Anostraca</taxon>
        <taxon>Artemiidae</taxon>
        <taxon>Artemia</taxon>
    </lineage>
</organism>
<evidence type="ECO:0000313" key="1">
    <source>
        <dbReference type="EMBL" id="KAK2727029.1"/>
    </source>
</evidence>
<dbReference type="AlphaFoldDB" id="A0AA88IGV3"/>
<keyword evidence="2" id="KW-1185">Reference proteome</keyword>
<gene>
    <name evidence="1" type="ORF">QYM36_007773</name>
</gene>
<sequence>MVIYPMREHDYDLVDDVNGQEIKSIFKNLKSGTAADDIAFVANKPEDMQTLLNLMEEYLLNLNSLI</sequence>